<dbReference type="STRING" id="43265.A0A545ULC8"/>
<evidence type="ECO:0000313" key="1">
    <source>
        <dbReference type="EMBL" id="TQV90266.1"/>
    </source>
</evidence>
<organism evidence="1 2">
    <name type="scientific">Cordyceps javanica</name>
    <dbReference type="NCBI Taxonomy" id="43265"/>
    <lineage>
        <taxon>Eukaryota</taxon>
        <taxon>Fungi</taxon>
        <taxon>Dikarya</taxon>
        <taxon>Ascomycota</taxon>
        <taxon>Pezizomycotina</taxon>
        <taxon>Sordariomycetes</taxon>
        <taxon>Hypocreomycetidae</taxon>
        <taxon>Hypocreales</taxon>
        <taxon>Cordycipitaceae</taxon>
        <taxon>Cordyceps</taxon>
    </lineage>
</organism>
<sequence>MDVFVFLLNTNNGKSAKPQRARQQRTAKSPYTLSHERQQDLVNDAILPAVRSSLTALFRQEMPSTFAIAHAKSHSYQEKPAMDQFAYFQNPKLLFQVYDTKKSFAQPTLGQSLDLFVCEVMQALDPGWLDFRSCWLDVGFRDLAVASAAEGQEEIPVTLLWKRKCLQKFHADIEDISPHMGVQSEYFRTYHLRDVAIYDGKVRSVATRVPRPSDPGHPSCQTPGVVHAKAYDSPSLAALALTDPMMQDVFAAGHDRASAVTGAPQRRRLETAWEANKRHLHAVVEHEAPTNGYAARKEITFRLDLILTMLYRGESSRGEPSEGLESQARCGAASASLGDSKHHPFWVVPTADVNSFVCTLACRFVKQLDSMFAIGAAKDEATSLAQYGARSLVYFYTAELFLRLLVSSLISERDYDQLDWMHCHLSIPTLLQLYIPRNPQHPQWAAQSSVRAFASSNASAAYVLEDLVLKAAHIRQHDQANLHLAVKNERTAIYIVAQEVAREYGLHMLSKLVLYWRKVFGARDRVRQKYPNGPNALVAALEAIQMPDGRMVTSHTILDIMDEAWEIRPHADEFNEAEGLPAGLPYWMAKRAPEEQVWTRVVFSILFATPTEVTWAGNTFRVLYQRLQDLYNTARHPDAVPFLIFSATLEDTFKAPQSADLQLWEIPVEGGSALGGVMPTVVLPTLPILRFLRRASRAAVRAMPLLTGPSSTHAVHELNRLQYWVDAIDQLFMDLSAKQGLISSSEQYPSRSQLSFANVP</sequence>
<dbReference type="AlphaFoldDB" id="A0A545ULC8"/>
<evidence type="ECO:0000313" key="2">
    <source>
        <dbReference type="Proteomes" id="UP000315783"/>
    </source>
</evidence>
<reference evidence="1 2" key="1">
    <citation type="journal article" date="2019" name="Appl. Microbiol. Biotechnol.">
        <title>Genome sequence of Isaria javanica and comparative genome analysis insights into family S53 peptidase evolution in fungal entomopathogens.</title>
        <authorList>
            <person name="Lin R."/>
            <person name="Zhang X."/>
            <person name="Xin B."/>
            <person name="Zou M."/>
            <person name="Gao Y."/>
            <person name="Qin F."/>
            <person name="Hu Q."/>
            <person name="Xie B."/>
            <person name="Cheng X."/>
        </authorList>
    </citation>
    <scope>NUCLEOTIDE SEQUENCE [LARGE SCALE GENOMIC DNA]</scope>
    <source>
        <strain evidence="1 2">IJ1G</strain>
    </source>
</reference>
<keyword evidence="2" id="KW-1185">Reference proteome</keyword>
<accession>A0A545ULC8</accession>
<protein>
    <submittedName>
        <fullName evidence="1">Uncharacterized protein</fullName>
    </submittedName>
</protein>
<dbReference type="Proteomes" id="UP000315783">
    <property type="component" value="Unassembled WGS sequence"/>
</dbReference>
<name>A0A545ULC8_9HYPO</name>
<gene>
    <name evidence="1" type="ORF">IF1G_11025</name>
</gene>
<dbReference type="OrthoDB" id="5077747at2759"/>
<dbReference type="EMBL" id="SPUK01000029">
    <property type="protein sequence ID" value="TQV90266.1"/>
    <property type="molecule type" value="Genomic_DNA"/>
</dbReference>
<comment type="caution">
    <text evidence="1">The sequence shown here is derived from an EMBL/GenBank/DDBJ whole genome shotgun (WGS) entry which is preliminary data.</text>
</comment>
<proteinExistence type="predicted"/>